<evidence type="ECO:0000259" key="1">
    <source>
        <dbReference type="Pfam" id="PF03184"/>
    </source>
</evidence>
<protein>
    <submittedName>
        <fullName evidence="2">DDE endonuclease family protein</fullName>
    </submittedName>
</protein>
<dbReference type="GO" id="GO:0004519">
    <property type="term" value="F:endonuclease activity"/>
    <property type="evidence" value="ECO:0007669"/>
    <property type="project" value="UniProtKB-KW"/>
</dbReference>
<evidence type="ECO:0000313" key="3">
    <source>
        <dbReference type="Proteomes" id="UP000590412"/>
    </source>
</evidence>
<sequence length="160" mass="18652">MAAKTMSLVWIGSRTVPRDPKEWRLIICDERATHCFEKFQLLFFANKVHVVYFSAHILQPLDLVIFYTLESSYSQQWSSYAKSLIHGPLTNHILLKPTKEYMREHFLGTIARKRGKWQGYFHSTLMEFINSSLVKKCADLQELFSIHITPPTSPIQSEAF</sequence>
<dbReference type="Pfam" id="PF03184">
    <property type="entry name" value="DDE_1"/>
    <property type="match status" value="1"/>
</dbReference>
<dbReference type="EMBL" id="JABWAB010000003">
    <property type="protein sequence ID" value="KAF6057718.1"/>
    <property type="molecule type" value="Genomic_DNA"/>
</dbReference>
<dbReference type="Proteomes" id="UP000590412">
    <property type="component" value="Unassembled WGS sequence"/>
</dbReference>
<comment type="caution">
    <text evidence="2">The sequence shown here is derived from an EMBL/GenBank/DDBJ whole genome shotgun (WGS) entry which is preliminary data.</text>
</comment>
<proteinExistence type="predicted"/>
<dbReference type="GO" id="GO:0003676">
    <property type="term" value="F:nucleic acid binding"/>
    <property type="evidence" value="ECO:0007669"/>
    <property type="project" value="InterPro"/>
</dbReference>
<organism evidence="2 3">
    <name type="scientific">Candida parapsilosis</name>
    <name type="common">Yeast</name>
    <dbReference type="NCBI Taxonomy" id="5480"/>
    <lineage>
        <taxon>Eukaryota</taxon>
        <taxon>Fungi</taxon>
        <taxon>Dikarya</taxon>
        <taxon>Ascomycota</taxon>
        <taxon>Saccharomycotina</taxon>
        <taxon>Pichiomycetes</taxon>
        <taxon>Debaryomycetaceae</taxon>
        <taxon>Candida/Lodderomyces clade</taxon>
        <taxon>Candida</taxon>
    </lineage>
</organism>
<keyword evidence="2" id="KW-0255">Endonuclease</keyword>
<keyword evidence="2" id="KW-0378">Hydrolase</keyword>
<gene>
    <name evidence="2" type="ORF">FOB60_002273</name>
</gene>
<keyword evidence="2" id="KW-0540">Nuclease</keyword>
<accession>A0A8X7TDK3</accession>
<reference evidence="2" key="1">
    <citation type="submission" date="2020-03" db="EMBL/GenBank/DDBJ databases">
        <title>FDA dAtabase for Regulatory Grade micrObial Sequences (FDA-ARGOS): Supporting development and validation of Infectious Disease Dx tests.</title>
        <authorList>
            <person name="Campos J."/>
            <person name="Goldberg B."/>
            <person name="Tallon L."/>
            <person name="Sadzewicz L."/>
            <person name="Vavikolanu K."/>
            <person name="Mehta A."/>
            <person name="Aluvathingal J."/>
            <person name="Nadendla S."/>
            <person name="Nandy P."/>
            <person name="Geyer C."/>
            <person name="Yan Y."/>
            <person name="Sichtig H."/>
        </authorList>
    </citation>
    <scope>NUCLEOTIDE SEQUENCE [LARGE SCALE GENOMIC DNA]</scope>
    <source>
        <strain evidence="2">FDAARGOS_652</strain>
    </source>
</reference>
<dbReference type="InterPro" id="IPR004875">
    <property type="entry name" value="DDE_SF_endonuclease_dom"/>
</dbReference>
<feature type="domain" description="DDE-1" evidence="1">
    <location>
        <begin position="18"/>
        <end position="83"/>
    </location>
</feature>
<evidence type="ECO:0000313" key="2">
    <source>
        <dbReference type="EMBL" id="KAF6057718.1"/>
    </source>
</evidence>
<dbReference type="AlphaFoldDB" id="A0A8X7TDK3"/>
<name>A0A8X7TDK3_CANPA</name>